<dbReference type="Gene3D" id="1.50.10.20">
    <property type="match status" value="1"/>
</dbReference>
<dbReference type="InterPro" id="IPR036595">
    <property type="entry name" value="A-macroglobulin_rcpt-bd_sf"/>
</dbReference>
<dbReference type="Pfam" id="PF01759">
    <property type="entry name" value="NTR"/>
    <property type="match status" value="1"/>
</dbReference>
<dbReference type="Pfam" id="PF21309">
    <property type="entry name" value="C5_CUB"/>
    <property type="match status" value="1"/>
</dbReference>
<dbReference type="Pfam" id="PF17791">
    <property type="entry name" value="MG3"/>
    <property type="match status" value="1"/>
</dbReference>
<dbReference type="Gene3D" id="1.20.91.20">
    <property type="entry name" value="Anaphylotoxins (complement system)"/>
    <property type="match status" value="1"/>
</dbReference>
<keyword evidence="2" id="KW-0964">Secreted</keyword>
<dbReference type="Pfam" id="PF07677">
    <property type="entry name" value="A2M_recep"/>
    <property type="match status" value="1"/>
</dbReference>
<keyword evidence="8" id="KW-1185">Reference proteome</keyword>
<dbReference type="InterPro" id="IPR050473">
    <property type="entry name" value="A2M/Complement_sys"/>
</dbReference>
<dbReference type="Gene3D" id="2.40.50.120">
    <property type="match status" value="1"/>
</dbReference>
<feature type="signal peptide" evidence="4">
    <location>
        <begin position="1"/>
        <end position="18"/>
    </location>
</feature>
<organism evidence="7 8">
    <name type="scientific">Podarcis muralis</name>
    <name type="common">Wall lizard</name>
    <name type="synonym">Lacerta muralis</name>
    <dbReference type="NCBI Taxonomy" id="64176"/>
    <lineage>
        <taxon>Eukaryota</taxon>
        <taxon>Metazoa</taxon>
        <taxon>Chordata</taxon>
        <taxon>Craniata</taxon>
        <taxon>Vertebrata</taxon>
        <taxon>Euteleostomi</taxon>
        <taxon>Lepidosauria</taxon>
        <taxon>Squamata</taxon>
        <taxon>Bifurcata</taxon>
        <taxon>Unidentata</taxon>
        <taxon>Episquamata</taxon>
        <taxon>Laterata</taxon>
        <taxon>Lacertibaenia</taxon>
        <taxon>Lacertidae</taxon>
        <taxon>Podarcis</taxon>
    </lineage>
</organism>
<evidence type="ECO:0000256" key="2">
    <source>
        <dbReference type="ARBA" id="ARBA00022525"/>
    </source>
</evidence>
<dbReference type="GO" id="GO:0005579">
    <property type="term" value="C:membrane attack complex"/>
    <property type="evidence" value="ECO:0007669"/>
    <property type="project" value="Ensembl"/>
</dbReference>
<feature type="domain" description="Anaphylatoxin-like" evidence="5">
    <location>
        <begin position="703"/>
        <end position="739"/>
    </location>
</feature>
<dbReference type="InterPro" id="IPR002890">
    <property type="entry name" value="MG2"/>
</dbReference>
<dbReference type="SMART" id="SM01360">
    <property type="entry name" value="A2M"/>
    <property type="match status" value="1"/>
</dbReference>
<dbReference type="InterPro" id="IPR011625">
    <property type="entry name" value="A2M_N_BRD"/>
</dbReference>
<accession>A0A670KHX4</accession>
<keyword evidence="4" id="KW-0732">Signal</keyword>
<dbReference type="InterPro" id="IPR001599">
    <property type="entry name" value="Macroglobln_a2"/>
</dbReference>
<dbReference type="Gene3D" id="2.60.40.690">
    <property type="entry name" value="Alpha-macroglobulin, receptor-binding domain"/>
    <property type="match status" value="1"/>
</dbReference>
<dbReference type="FunFam" id="2.60.40.1940:FF:000001">
    <property type="entry name" value="Complement component C3"/>
    <property type="match status" value="1"/>
</dbReference>
<dbReference type="CDD" id="cd02896">
    <property type="entry name" value="complement_C3_C4_C5"/>
    <property type="match status" value="1"/>
</dbReference>
<dbReference type="GeneID" id="114589253"/>
<evidence type="ECO:0000313" key="8">
    <source>
        <dbReference type="Proteomes" id="UP000472272"/>
    </source>
</evidence>
<dbReference type="GO" id="GO:0004866">
    <property type="term" value="F:endopeptidase inhibitor activity"/>
    <property type="evidence" value="ECO:0007669"/>
    <property type="project" value="InterPro"/>
</dbReference>
<reference evidence="7" key="2">
    <citation type="submission" date="2025-09" db="UniProtKB">
        <authorList>
            <consortium name="Ensembl"/>
        </authorList>
    </citation>
    <scope>IDENTIFICATION</scope>
</reference>
<dbReference type="CTD" id="727"/>
<dbReference type="InterPro" id="IPR018933">
    <property type="entry name" value="Netrin_module_non-TIMP"/>
</dbReference>
<dbReference type="Gene3D" id="6.20.50.160">
    <property type="match status" value="1"/>
</dbReference>
<dbReference type="Pfam" id="PF17789">
    <property type="entry name" value="MG4"/>
    <property type="match status" value="1"/>
</dbReference>
<dbReference type="Pfam" id="PF07703">
    <property type="entry name" value="A2M_BRD"/>
    <property type="match status" value="1"/>
</dbReference>
<dbReference type="PANTHER" id="PTHR11412">
    <property type="entry name" value="MACROGLOBULIN / COMPLEMENT"/>
    <property type="match status" value="1"/>
</dbReference>
<dbReference type="SUPFAM" id="SSF48239">
    <property type="entry name" value="Terpenoid cyclases/Protein prenyltransferases"/>
    <property type="match status" value="1"/>
</dbReference>
<dbReference type="KEGG" id="pmua:114589253"/>
<dbReference type="SMART" id="SM01359">
    <property type="entry name" value="A2M_N_2"/>
    <property type="match status" value="1"/>
</dbReference>
<dbReference type="InterPro" id="IPR018081">
    <property type="entry name" value="Anaphylatoxin_comp_syst"/>
</dbReference>
<dbReference type="SMART" id="SM01361">
    <property type="entry name" value="A2M_recep"/>
    <property type="match status" value="1"/>
</dbReference>
<dbReference type="RefSeq" id="XP_028571315.1">
    <property type="nucleotide sequence ID" value="XM_028715482.1"/>
</dbReference>
<dbReference type="SUPFAM" id="SSF50242">
    <property type="entry name" value="TIMP-like"/>
    <property type="match status" value="1"/>
</dbReference>
<evidence type="ECO:0000259" key="5">
    <source>
        <dbReference type="PROSITE" id="PS01178"/>
    </source>
</evidence>
<feature type="domain" description="NTR" evidence="6">
    <location>
        <begin position="1544"/>
        <end position="1688"/>
    </location>
</feature>
<dbReference type="GO" id="GO:0160257">
    <property type="term" value="P:complement activation, GZMK pathway"/>
    <property type="evidence" value="ECO:0007669"/>
    <property type="project" value="Ensembl"/>
</dbReference>
<keyword evidence="3" id="KW-1015">Disulfide bond</keyword>
<gene>
    <name evidence="7" type="primary">C5</name>
</gene>
<dbReference type="SUPFAM" id="SSF49410">
    <property type="entry name" value="Alpha-macroglobulin receptor domain"/>
    <property type="match status" value="1"/>
</dbReference>
<name>A0A670KHX4_PODMU</name>
<evidence type="ECO:0000313" key="7">
    <source>
        <dbReference type="Ensembl" id="ENSPMRP00000036938.1"/>
    </source>
</evidence>
<dbReference type="PANTHER" id="PTHR11412:SF83">
    <property type="entry name" value="COMPLEMENT C5"/>
    <property type="match status" value="1"/>
</dbReference>
<dbReference type="InterPro" id="IPR013783">
    <property type="entry name" value="Ig-like_fold"/>
</dbReference>
<dbReference type="GO" id="GO:0010575">
    <property type="term" value="P:positive regulation of vascular endothelial growth factor production"/>
    <property type="evidence" value="ECO:0007669"/>
    <property type="project" value="Ensembl"/>
</dbReference>
<dbReference type="Gene3D" id="2.60.40.1930">
    <property type="match status" value="3"/>
</dbReference>
<dbReference type="OMA" id="YKRIIAC"/>
<comment type="subcellular location">
    <subcellularLocation>
        <location evidence="1">Secreted</location>
    </subcellularLocation>
</comment>
<dbReference type="InterPro" id="IPR041425">
    <property type="entry name" value="C3/4/5_MG1"/>
</dbReference>
<evidence type="ECO:0000259" key="6">
    <source>
        <dbReference type="PROSITE" id="PS50189"/>
    </source>
</evidence>
<proteinExistence type="predicted"/>
<dbReference type="SUPFAM" id="SSF47686">
    <property type="entry name" value="Anaphylotoxins (complement system)"/>
    <property type="match status" value="1"/>
</dbReference>
<dbReference type="OrthoDB" id="6359008at2759"/>
<dbReference type="FunFam" id="2.20.130.20:FF:000008">
    <property type="entry name" value="Complement component C5"/>
    <property type="match status" value="1"/>
</dbReference>
<dbReference type="Pfam" id="PF17790">
    <property type="entry name" value="MG1"/>
    <property type="match status" value="1"/>
</dbReference>
<dbReference type="Gene3D" id="2.60.40.10">
    <property type="entry name" value="Immunoglobulins"/>
    <property type="match status" value="2"/>
</dbReference>
<dbReference type="GO" id="GO:0010760">
    <property type="term" value="P:negative regulation of macrophage chemotaxis"/>
    <property type="evidence" value="ECO:0007669"/>
    <property type="project" value="Ensembl"/>
</dbReference>
<dbReference type="Gene3D" id="2.60.40.1940">
    <property type="match status" value="1"/>
</dbReference>
<dbReference type="Ensembl" id="ENSPMRT00000039116.1">
    <property type="protein sequence ID" value="ENSPMRP00000036938.1"/>
    <property type="gene ID" value="ENSPMRG00000023791.1"/>
</dbReference>
<dbReference type="Gene3D" id="2.60.120.1540">
    <property type="match status" value="1"/>
</dbReference>
<dbReference type="PROSITE" id="PS01177">
    <property type="entry name" value="ANAPHYLATOXIN_1"/>
    <property type="match status" value="1"/>
</dbReference>
<dbReference type="InterPro" id="IPR009048">
    <property type="entry name" value="A-macroglobulin_rcpt-bd"/>
</dbReference>
<dbReference type="InterPro" id="IPR048843">
    <property type="entry name" value="C5_CUB"/>
</dbReference>
<dbReference type="InterPro" id="IPR041555">
    <property type="entry name" value="MG3"/>
</dbReference>
<dbReference type="Pfam" id="PF07678">
    <property type="entry name" value="TED_complement"/>
    <property type="match status" value="1"/>
</dbReference>
<dbReference type="InterPro" id="IPR008930">
    <property type="entry name" value="Terpenoid_cyclase/PrenylTrfase"/>
</dbReference>
<dbReference type="InterPro" id="IPR011626">
    <property type="entry name" value="Alpha-macroglobulin_TED"/>
</dbReference>
<dbReference type="Pfam" id="PF00207">
    <property type="entry name" value="A2M"/>
    <property type="match status" value="1"/>
</dbReference>
<dbReference type="Proteomes" id="UP000472272">
    <property type="component" value="Unplaced"/>
</dbReference>
<dbReference type="PROSITE" id="PS01178">
    <property type="entry name" value="ANAPHYLATOXIN_2"/>
    <property type="match status" value="1"/>
</dbReference>
<reference evidence="7" key="1">
    <citation type="submission" date="2025-08" db="UniProtKB">
        <authorList>
            <consortium name="Ensembl"/>
        </authorList>
    </citation>
    <scope>IDENTIFICATION</scope>
</reference>
<sequence>MNLLGIFLFLAFCGRGLTQEQTYVVSSPKMFRVGASEMVVIQAFGYEQEFPVTISVKSFPDKQTTFASGRVQLTPANKFQGAVTLTIQPKDLSSRDPKNSIGHVYLEAISPHFTREKKMPITYENGFLFIQTDKPVYTPDQSVKVRVYSLNEELKPARRSATLTFVDPDGVEVDIIEEEDITGILSFPDFKIPPYPKFGYWTIKAKYQKDFTTSAKTGFQVKEYALPSFSVMIEPEKNFISSQQFEQFRIIIKARYFYNKRLANAQVYVRFGIIQGAEKKMLPRALQRIEMENGLAECNFNSKVAVDEIGYGSLQELDGAILYIAASVLESTGGHSEDSELFSVHYVLSPYKLNLVATPLFVKPGLPFYIKVQVKDTADAPARNIPIVFTATAFNEQMEENVLVQEGAESGRRQTSQNDGTALFVVNIPSDCKVLEFRIKTADTSLPEENQASESYEAKSYASLSGSYLYIDWASNHQLLRVGDTLHINIHPSSHYLDKIHHYSYLILSKGKIKAHGTQERVKDSTYQSLRFQLTKEMVPSARLLVYYIVTGEGAAELVADSVWLNVEQKCGNSLEVKLSTSERSHSPGDSILLSLKTQFDSLVALSSMDVAIYGITRSKTRPMERALLQLETSDLGCGAGGGQSNVDVFRRAGLTFLTNANADDSTETDEACQSVVRSSRSTIEEEIDKLVTYFKRQDLQNCCRTGAELYPIMQTCAERANRIKSGSRLCIAAFKRCCETAENLRRNETHKVLILARKALDAMLNLDPEIRSYFPESWLWEVHPVHSSKALPVTLPDSITTWEIQGVSISDKGICVADTLQVQVMKNVFIDVHVPYSVVRGEQIELRGSVYNYKGSRTRFCTKVSVGEGICLFGGTSTGQHGIQETICRRRDLQGSSVALATFKILPLETGLHTINFTLKGDSVNEVLVRTLRVVPEGIRKEIHEGHTLDPQGVYGTVEREQVFRYRIPSNMVPKTKVERTLNIKGILLGEVINVAVSPEGLKLLVNLPKGSAETELMNVVPVFYAYDYLERTDSWDILGPGTITPKVNLRRKMKEGLVSILSFQKKDFSYSMWEKGEPSAWLTAFALRILGQVSQYVAVDKNSVCNSLTWMIDNCQMADGSFREISSYQPVKLQGTLPKEQKEKTLYLTAFSLIGFEKSIHICPLQRIEDAKNKAKDYLLQNFHSVQSTFSLAIVTYALTLTRSRQPGTRAAYLALKREALVKAGPPMYRYWKETLNKLDPNAPSEDTARMVETTAYALLATLMQGDQNYATPIIRWLSEQQRYGGGFYSTQDTITALEALTEYSILVKRTTLFMNIKVAYKNHGDFHQYRLTKNNYVGRSVEAPLNDDLEVRTGSNTGLATVNVRSVYYKISTSEDICNFELKIAIKSPSEMNIDGRSSSSSYLDDAKHLTACAKYKPIRGEPQSASSHAVMDISLISGLEANTEDLSILANNIDQLIASYEITNGHVLVQIDSIPANEFLCIGFRVTEVFRVGMASPGSFTVYEYHTPDKQCSVFYDPYGEDSLVRLCEGVECKCMEAECGRMQKRLDGSISFNSRNEVACQKDIAYVYKVNILSSKPEGSFVKYTATVLDLYKRGEAFAQKNSEVIFIKKNSCVDVQLNPGENYLIMGKEALKIGDGANAKYQYPLDAMTWIEWWPTDSSCALCHDFVESMEDFVEDLFLNGC</sequence>
<evidence type="ECO:0000256" key="3">
    <source>
        <dbReference type="ARBA" id="ARBA00023157"/>
    </source>
</evidence>
<dbReference type="InterPro" id="IPR008993">
    <property type="entry name" value="TIMP-like_OB-fold"/>
</dbReference>
<dbReference type="GO" id="GO:0032722">
    <property type="term" value="P:positive regulation of chemokine production"/>
    <property type="evidence" value="ECO:0007669"/>
    <property type="project" value="Ensembl"/>
</dbReference>
<dbReference type="GO" id="GO:0005615">
    <property type="term" value="C:extracellular space"/>
    <property type="evidence" value="ECO:0007669"/>
    <property type="project" value="InterPro"/>
</dbReference>
<evidence type="ECO:0000256" key="1">
    <source>
        <dbReference type="ARBA" id="ARBA00004613"/>
    </source>
</evidence>
<dbReference type="SMART" id="SM00643">
    <property type="entry name" value="C345C"/>
    <property type="match status" value="1"/>
</dbReference>
<evidence type="ECO:0000256" key="4">
    <source>
        <dbReference type="SAM" id="SignalP"/>
    </source>
</evidence>
<dbReference type="InterPro" id="IPR001134">
    <property type="entry name" value="Netrin_domain"/>
</dbReference>
<protein>
    <submittedName>
        <fullName evidence="7">Complement C5</fullName>
    </submittedName>
</protein>
<dbReference type="InterPro" id="IPR000020">
    <property type="entry name" value="Anaphylatoxin/fibulin"/>
</dbReference>
<dbReference type="SMART" id="SM00104">
    <property type="entry name" value="ANATO"/>
    <property type="match status" value="1"/>
</dbReference>
<dbReference type="Pfam" id="PF01835">
    <property type="entry name" value="MG2"/>
    <property type="match status" value="1"/>
</dbReference>
<dbReference type="Pfam" id="PF01821">
    <property type="entry name" value="ANATO"/>
    <property type="match status" value="1"/>
</dbReference>
<dbReference type="InterPro" id="IPR040839">
    <property type="entry name" value="MG4"/>
</dbReference>
<dbReference type="CDD" id="cd00017">
    <property type="entry name" value="ANATO"/>
    <property type="match status" value="1"/>
</dbReference>
<dbReference type="GeneTree" id="ENSGT00940000155670"/>
<dbReference type="PROSITE" id="PS50189">
    <property type="entry name" value="NTR"/>
    <property type="match status" value="1"/>
</dbReference>
<dbReference type="Gene3D" id="2.20.130.20">
    <property type="match status" value="1"/>
</dbReference>
<feature type="chain" id="PRO_5025526791" evidence="4">
    <location>
        <begin position="19"/>
        <end position="1688"/>
    </location>
</feature>